<proteinExistence type="predicted"/>
<organism evidence="1 2">
    <name type="scientific">Companilactobacillus farciminis</name>
    <dbReference type="NCBI Taxonomy" id="1612"/>
    <lineage>
        <taxon>Bacteria</taxon>
        <taxon>Bacillati</taxon>
        <taxon>Bacillota</taxon>
        <taxon>Bacilli</taxon>
        <taxon>Lactobacillales</taxon>
        <taxon>Lactobacillaceae</taxon>
        <taxon>Companilactobacillus</taxon>
    </lineage>
</organism>
<dbReference type="Proteomes" id="UP000747013">
    <property type="component" value="Unassembled WGS sequence"/>
</dbReference>
<sequence>MLSELSNDFKNFRLATKNLEIMDKYNDFKEMTKDELRQIIFNEITTNASRIDASLKKRTTYLFTISDLIEKFTPKEFTQIIPIQKDFNGAKTEVRDYFSTIEFIKSIGWDNKIPNGFEFLMNYWNMDVLVYTVNLMTTISDYQQRQTGKSIMQTFLED</sequence>
<comment type="caution">
    <text evidence="1">The sequence shown here is derived from an EMBL/GenBank/DDBJ whole genome shotgun (WGS) entry which is preliminary data.</text>
</comment>
<protein>
    <submittedName>
        <fullName evidence="1">Uncharacterized protein</fullName>
    </submittedName>
</protein>
<reference evidence="1" key="2">
    <citation type="submission" date="2021-09" db="EMBL/GenBank/DDBJ databases">
        <authorList>
            <person name="Gilroy R."/>
        </authorList>
    </citation>
    <scope>NUCLEOTIDE SEQUENCE</scope>
    <source>
        <strain evidence="1">7886</strain>
    </source>
</reference>
<dbReference type="EMBL" id="DYWC01000144">
    <property type="protein sequence ID" value="HJF87068.1"/>
    <property type="molecule type" value="Genomic_DNA"/>
</dbReference>
<accession>A0A921HRK7</accession>
<reference evidence="1" key="1">
    <citation type="journal article" date="2021" name="PeerJ">
        <title>Extensive microbial diversity within the chicken gut microbiome revealed by metagenomics and culture.</title>
        <authorList>
            <person name="Gilroy R."/>
            <person name="Ravi A."/>
            <person name="Getino M."/>
            <person name="Pursley I."/>
            <person name="Horton D.L."/>
            <person name="Alikhan N.F."/>
            <person name="Baker D."/>
            <person name="Gharbi K."/>
            <person name="Hall N."/>
            <person name="Watson M."/>
            <person name="Adriaenssens E.M."/>
            <person name="Foster-Nyarko E."/>
            <person name="Jarju S."/>
            <person name="Secka A."/>
            <person name="Antonio M."/>
            <person name="Oren A."/>
            <person name="Chaudhuri R.R."/>
            <person name="La Ragione R."/>
            <person name="Hildebrand F."/>
            <person name="Pallen M.J."/>
        </authorList>
    </citation>
    <scope>NUCLEOTIDE SEQUENCE</scope>
    <source>
        <strain evidence="1">7886</strain>
    </source>
</reference>
<dbReference type="AlphaFoldDB" id="A0A921HRK7"/>
<evidence type="ECO:0000313" key="2">
    <source>
        <dbReference type="Proteomes" id="UP000747013"/>
    </source>
</evidence>
<evidence type="ECO:0000313" key="1">
    <source>
        <dbReference type="EMBL" id="HJF87068.1"/>
    </source>
</evidence>
<gene>
    <name evidence="1" type="ORF">K8V88_06490</name>
</gene>
<name>A0A921HRK7_9LACO</name>